<reference evidence="3" key="2">
    <citation type="submission" date="2016-10" db="EMBL/GenBank/DDBJ databases">
        <authorList>
            <person name="Varghese N."/>
            <person name="Submissions S."/>
        </authorList>
    </citation>
    <scope>NUCLEOTIDE SEQUENCE [LARGE SCALE GENOMIC DNA]</scope>
    <source>
        <strain evidence="3">DSM 17908</strain>
    </source>
</reference>
<dbReference type="Proteomes" id="UP000224607">
    <property type="component" value="Unassembled WGS sequence"/>
</dbReference>
<reference evidence="2" key="1">
    <citation type="submission" date="2016-10" db="EMBL/GenBank/DDBJ databases">
        <authorList>
            <person name="de Groot N.N."/>
        </authorList>
    </citation>
    <scope>NUCLEOTIDE SEQUENCE [LARGE SCALE GENOMIC DNA]</scope>
    <source>
        <strain evidence="2">DSM 17908</strain>
    </source>
</reference>
<reference evidence="1 4" key="3">
    <citation type="journal article" date="2017" name="Nat. Microbiol.">
        <title>Natural product diversity associated with the nematode symbionts Photorhabdus and Xenorhabdus.</title>
        <authorList>
            <person name="Tobias N.J."/>
            <person name="Wolff H."/>
            <person name="Djahanschiri B."/>
            <person name="Grundmann F."/>
            <person name="Kronenwerth M."/>
            <person name="Shi Y.M."/>
            <person name="Simonyi S."/>
            <person name="Grun P."/>
            <person name="Shapiro-Ilan D."/>
            <person name="Pidot S.J."/>
            <person name="Stinear T.P."/>
            <person name="Ebersberger I."/>
            <person name="Bode H.B."/>
        </authorList>
    </citation>
    <scope>NUCLEOTIDE SEQUENCE [LARGE SCALE GENOMIC DNA]</scope>
    <source>
        <strain evidence="1 4">DSM 17908</strain>
    </source>
</reference>
<dbReference type="EMBL" id="FORG01000035">
    <property type="protein sequence ID" value="SFK19443.1"/>
    <property type="molecule type" value="Genomic_DNA"/>
</dbReference>
<evidence type="ECO:0000313" key="1">
    <source>
        <dbReference type="EMBL" id="PHM36175.1"/>
    </source>
</evidence>
<dbReference type="STRING" id="351675.SAMN05421680_13537"/>
<gene>
    <name evidence="2" type="ORF">SAMN05421680_13537</name>
    <name evidence="1" type="ORF">Xmau_04319</name>
</gene>
<protein>
    <submittedName>
        <fullName evidence="2">Uncharacterized protein</fullName>
    </submittedName>
</protein>
<name>A0A1I3XIT3_9GAMM</name>
<sequence length="240" mass="27858">MNNKNTDNNRYEYPYVKNQENDILIIDTAISWGEKEKDNIPDATLNWLSFRKIVNYWGYYRLLGYYSDDALVLRWRRLISARIAVEINCPVLSSCSFVCSIPLISSCSTRTVTDWDFAFFEPVAISTPFVSWCKTVYTKRFQFKWLTCKTPNHYHVSYTINCLWCKNNEAPKCGHTIEASDHNIIGANAMADTQSNQTRPKFTCLIALSNQRLMHLQRLIIILAGISSLRFVSRQEVRRG</sequence>
<dbReference type="EMBL" id="NITY01000030">
    <property type="protein sequence ID" value="PHM36175.1"/>
    <property type="molecule type" value="Genomic_DNA"/>
</dbReference>
<proteinExistence type="predicted"/>
<organism evidence="2 3">
    <name type="scientific">Xenorhabdus mauleonii</name>
    <dbReference type="NCBI Taxonomy" id="351675"/>
    <lineage>
        <taxon>Bacteria</taxon>
        <taxon>Pseudomonadati</taxon>
        <taxon>Pseudomonadota</taxon>
        <taxon>Gammaproteobacteria</taxon>
        <taxon>Enterobacterales</taxon>
        <taxon>Morganellaceae</taxon>
        <taxon>Xenorhabdus</taxon>
    </lineage>
</organism>
<keyword evidence="4" id="KW-1185">Reference proteome</keyword>
<accession>A0A1I3XIT3</accession>
<dbReference type="Proteomes" id="UP000198919">
    <property type="component" value="Unassembled WGS sequence"/>
</dbReference>
<evidence type="ECO:0000313" key="3">
    <source>
        <dbReference type="Proteomes" id="UP000198919"/>
    </source>
</evidence>
<dbReference type="AlphaFoldDB" id="A0A1I3XIT3"/>
<evidence type="ECO:0000313" key="2">
    <source>
        <dbReference type="EMBL" id="SFK19443.1"/>
    </source>
</evidence>
<evidence type="ECO:0000313" key="4">
    <source>
        <dbReference type="Proteomes" id="UP000224607"/>
    </source>
</evidence>